<dbReference type="PANTHER" id="PTHR45934:SF9">
    <property type="entry name" value="FAD_NAD(P)-BINDING OXIDOREDUCTASE FAMILY PROTEIN"/>
    <property type="match status" value="1"/>
</dbReference>
<protein>
    <recommendedName>
        <fullName evidence="4">FAD-binding domain-containing protein</fullName>
    </recommendedName>
</protein>
<dbReference type="EMBL" id="JALJOT010000008">
    <property type="protein sequence ID" value="KAK9908124.1"/>
    <property type="molecule type" value="Genomic_DNA"/>
</dbReference>
<name>A0ABR2YM70_9CHLO</name>
<dbReference type="SUPFAM" id="SSF51905">
    <property type="entry name" value="FAD/NAD(P)-binding domain"/>
    <property type="match status" value="1"/>
</dbReference>
<evidence type="ECO:0000259" key="4">
    <source>
        <dbReference type="Pfam" id="PF01494"/>
    </source>
</evidence>
<evidence type="ECO:0000313" key="5">
    <source>
        <dbReference type="EMBL" id="KAK9908124.1"/>
    </source>
</evidence>
<accession>A0ABR2YM70</accession>
<evidence type="ECO:0000256" key="2">
    <source>
        <dbReference type="ARBA" id="ARBA00023033"/>
    </source>
</evidence>
<feature type="domain" description="FAD-binding" evidence="4">
    <location>
        <begin position="15"/>
        <end position="89"/>
    </location>
</feature>
<comment type="similarity">
    <text evidence="3">Belongs to the 3-hydroxybenzoate 6-hydroxylase family.</text>
</comment>
<organism evidence="5 6">
    <name type="scientific">Coccomyxa subellipsoidea</name>
    <dbReference type="NCBI Taxonomy" id="248742"/>
    <lineage>
        <taxon>Eukaryota</taxon>
        <taxon>Viridiplantae</taxon>
        <taxon>Chlorophyta</taxon>
        <taxon>core chlorophytes</taxon>
        <taxon>Trebouxiophyceae</taxon>
        <taxon>Trebouxiophyceae incertae sedis</taxon>
        <taxon>Coccomyxaceae</taxon>
        <taxon>Coccomyxa</taxon>
    </lineage>
</organism>
<keyword evidence="1" id="KW-0560">Oxidoreductase</keyword>
<sequence length="493" mass="53641">MASPFDGISSKDGAIIIGGGFGGAAAAVALHKVGVPCIALEKSRHARSEGFSIGTSTNGWRALDELGIGDELRSEHLSIESFTFCNPSGGVLTNIEFKDCPPPPHRPDHELRVVMREAIPRLLTKQLPPGAVHYDAGVTDVTATPSGKGNLLLYTTFGASFPGTMKHHCQPVIFQRTLDLPRCNTTSRTSDTTCQDGAEVTLEDGRKLQCRFAVLADGVHSKVAAKLHRAKLEFMNDVAWRAITEIDSEELMHPEGVFGQGNGIRIGFFPVKYDAARKKALYYWFFACGDRNDEDFGDPEQQKKTMQRMVKGWTIGPFQQLLEATPPNKMKISKIYQRQVVAGQPWFDGCITGVGDACHATTPFLGQGGAIALESGVELGVFMKEAMQAAGGVPFAKLAPEAICAALRKYETVRSERVALIIKKSAWVGRGIRRSNALAWFVMGALKRFGLLKAFPLNSDTIVDHTFWEPSGSLNDADVPSRPVAEKAQHAEE</sequence>
<dbReference type="PRINTS" id="PR00420">
    <property type="entry name" value="RNGMNOXGNASE"/>
</dbReference>
<evidence type="ECO:0000256" key="1">
    <source>
        <dbReference type="ARBA" id="ARBA00023002"/>
    </source>
</evidence>
<dbReference type="Gene3D" id="3.50.50.60">
    <property type="entry name" value="FAD/NAD(P)-binding domain"/>
    <property type="match status" value="2"/>
</dbReference>
<dbReference type="InterPro" id="IPR002938">
    <property type="entry name" value="FAD-bd"/>
</dbReference>
<dbReference type="Pfam" id="PF01494">
    <property type="entry name" value="FAD_binding_3"/>
    <property type="match status" value="2"/>
</dbReference>
<evidence type="ECO:0000313" key="6">
    <source>
        <dbReference type="Proteomes" id="UP001491310"/>
    </source>
</evidence>
<reference evidence="5 6" key="1">
    <citation type="journal article" date="2024" name="Nat. Commun.">
        <title>Phylogenomics reveals the evolutionary origins of lichenization in chlorophyte algae.</title>
        <authorList>
            <person name="Puginier C."/>
            <person name="Libourel C."/>
            <person name="Otte J."/>
            <person name="Skaloud P."/>
            <person name="Haon M."/>
            <person name="Grisel S."/>
            <person name="Petersen M."/>
            <person name="Berrin J.G."/>
            <person name="Delaux P.M."/>
            <person name="Dal Grande F."/>
            <person name="Keller J."/>
        </authorList>
    </citation>
    <scope>NUCLEOTIDE SEQUENCE [LARGE SCALE GENOMIC DNA]</scope>
    <source>
        <strain evidence="5 6">SAG 216-7</strain>
    </source>
</reference>
<evidence type="ECO:0000256" key="3">
    <source>
        <dbReference type="ARBA" id="ARBA00024018"/>
    </source>
</evidence>
<dbReference type="PANTHER" id="PTHR45934">
    <property type="entry name" value="FAD/NAD(P)-BINDING OXIDOREDUCTASE FAMILY PROTEIN"/>
    <property type="match status" value="1"/>
</dbReference>
<keyword evidence="6" id="KW-1185">Reference proteome</keyword>
<keyword evidence="2" id="KW-0503">Monooxygenase</keyword>
<dbReference type="Proteomes" id="UP001491310">
    <property type="component" value="Unassembled WGS sequence"/>
</dbReference>
<proteinExistence type="inferred from homology"/>
<feature type="domain" description="FAD-binding" evidence="4">
    <location>
        <begin position="204"/>
        <end position="387"/>
    </location>
</feature>
<gene>
    <name evidence="5" type="ORF">WJX75_002954</name>
</gene>
<dbReference type="InterPro" id="IPR036188">
    <property type="entry name" value="FAD/NAD-bd_sf"/>
</dbReference>
<comment type="caution">
    <text evidence="5">The sequence shown here is derived from an EMBL/GenBank/DDBJ whole genome shotgun (WGS) entry which is preliminary data.</text>
</comment>
<dbReference type="InterPro" id="IPR044560">
    <property type="entry name" value="MOase"/>
</dbReference>